<organism evidence="2 3">
    <name type="scientific">Neotabrizicola shimadae</name>
    <dbReference type="NCBI Taxonomy" id="2807096"/>
    <lineage>
        <taxon>Bacteria</taxon>
        <taxon>Pseudomonadati</taxon>
        <taxon>Pseudomonadota</taxon>
        <taxon>Alphaproteobacteria</taxon>
        <taxon>Rhodobacterales</taxon>
        <taxon>Paracoccaceae</taxon>
        <taxon>Neotabrizicola</taxon>
    </lineage>
</organism>
<dbReference type="EMBL" id="CP069370">
    <property type="protein sequence ID" value="QYZ68307.1"/>
    <property type="molecule type" value="Genomic_DNA"/>
</dbReference>
<protein>
    <submittedName>
        <fullName evidence="2">DUF2177 family protein</fullName>
    </submittedName>
</protein>
<evidence type="ECO:0000256" key="1">
    <source>
        <dbReference type="SAM" id="Phobius"/>
    </source>
</evidence>
<dbReference type="InterPro" id="IPR018687">
    <property type="entry name" value="DUF2177_membr"/>
</dbReference>
<dbReference type="KEGG" id="nsm:JO391_10935"/>
<name>A0A8G1EAG3_9RHOB</name>
<feature type="transmembrane region" description="Helical" evidence="1">
    <location>
        <begin position="71"/>
        <end position="88"/>
    </location>
</feature>
<keyword evidence="1" id="KW-1133">Transmembrane helix</keyword>
<accession>A0A8G1EAG3</accession>
<dbReference type="Proteomes" id="UP000826300">
    <property type="component" value="Chromosome"/>
</dbReference>
<keyword evidence="1" id="KW-0812">Transmembrane</keyword>
<feature type="transmembrane region" description="Helical" evidence="1">
    <location>
        <begin position="47"/>
        <end position="64"/>
    </location>
</feature>
<dbReference type="Pfam" id="PF09945">
    <property type="entry name" value="DUF2177"/>
    <property type="match status" value="1"/>
</dbReference>
<sequence>MTLILLYVVTAVVFLALDAVMLTFVMQPLFASHIGGLMLESPRWGPALVFYAGYVAGLVALVSWPGLREGRAVLVPGAVLGAMAYGTYELTNYAILRDWHVSMVVTDLTWGAVLTGVSAWAGVAIVRALRPGG</sequence>
<dbReference type="RefSeq" id="WP_220660531.1">
    <property type="nucleotide sequence ID" value="NZ_CP069370.1"/>
</dbReference>
<keyword evidence="3" id="KW-1185">Reference proteome</keyword>
<keyword evidence="1" id="KW-0472">Membrane</keyword>
<proteinExistence type="predicted"/>
<gene>
    <name evidence="2" type="ORF">JO391_10935</name>
</gene>
<reference evidence="2" key="1">
    <citation type="submission" date="2021-02" db="EMBL/GenBank/DDBJ databases">
        <title>Rhodobacter shimadae sp. nov., an aerobic anoxygenic phototrophic bacterium isolated from a hot spring.</title>
        <authorList>
            <person name="Muramatsu S."/>
            <person name="Haruta S."/>
            <person name="Hirose S."/>
            <person name="Hanada S."/>
        </authorList>
    </citation>
    <scope>NUCLEOTIDE SEQUENCE</scope>
    <source>
        <strain evidence="2">N10</strain>
    </source>
</reference>
<feature type="transmembrane region" description="Helical" evidence="1">
    <location>
        <begin position="108"/>
        <end position="129"/>
    </location>
</feature>
<evidence type="ECO:0000313" key="2">
    <source>
        <dbReference type="EMBL" id="QYZ68307.1"/>
    </source>
</evidence>
<evidence type="ECO:0000313" key="3">
    <source>
        <dbReference type="Proteomes" id="UP000826300"/>
    </source>
</evidence>
<dbReference type="AlphaFoldDB" id="A0A8G1EAG3"/>